<keyword evidence="2 4" id="KW-0012">Acyltransferase</keyword>
<sequence>MGKTAFLFPGQGSQYVGMGKEIYDQTIEAKEVIDQVDDTLDYGLSRLMFEGPLEELTRTEHAQPALLTVSVAVLQLLHKEGIRADYAAGHSLGEYSALVAADVLSLKEAVKLVKKRGLLMEEAVPTGVGTMAAVMGLEREKLSEVTEEVSDTTGTVELANINAPGQIVISGKKEAVEKVGELAREKGAKRVIPLSVSGPFHSSLMQPAQEQLQEEINALSFSDATVPVIQNVNATEATDKDIIKKQLIKQVTAPVYWEDTIRRLLDLGVTRFIEVGPGKVLSGLVRRVQRRGVEVYAVENIESIQALLKE</sequence>
<dbReference type="Proteomes" id="UP001596143">
    <property type="component" value="Unassembled WGS sequence"/>
</dbReference>
<dbReference type="RefSeq" id="WP_270898041.1">
    <property type="nucleotide sequence ID" value="NZ_JBHSPF010000018.1"/>
</dbReference>
<feature type="domain" description="Malonyl-CoA:ACP transacylase (MAT)" evidence="5">
    <location>
        <begin position="7"/>
        <end position="293"/>
    </location>
</feature>
<dbReference type="InterPro" id="IPR024925">
    <property type="entry name" value="Malonyl_CoA-ACP_transAc"/>
</dbReference>
<dbReference type="SMART" id="SM00827">
    <property type="entry name" value="PKS_AT"/>
    <property type="match status" value="1"/>
</dbReference>
<dbReference type="PIRSF" id="PIRSF000446">
    <property type="entry name" value="Mct"/>
    <property type="match status" value="1"/>
</dbReference>
<dbReference type="PANTHER" id="PTHR42681:SF1">
    <property type="entry name" value="MALONYL-COA-ACYL CARRIER PROTEIN TRANSACYLASE, MITOCHONDRIAL"/>
    <property type="match status" value="1"/>
</dbReference>
<dbReference type="SUPFAM" id="SSF55048">
    <property type="entry name" value="Probable ACP-binding domain of malonyl-CoA ACP transacylase"/>
    <property type="match status" value="1"/>
</dbReference>
<evidence type="ECO:0000256" key="1">
    <source>
        <dbReference type="ARBA" id="ARBA00022679"/>
    </source>
</evidence>
<dbReference type="Gene3D" id="3.40.366.10">
    <property type="entry name" value="Malonyl-Coenzyme A Acyl Carrier Protein, domain 2"/>
    <property type="match status" value="1"/>
</dbReference>
<keyword evidence="1 4" id="KW-0808">Transferase</keyword>
<organism evidence="6 7">
    <name type="scientific">Aliibacillus thermotolerans</name>
    <dbReference type="NCBI Taxonomy" id="1834418"/>
    <lineage>
        <taxon>Bacteria</taxon>
        <taxon>Bacillati</taxon>
        <taxon>Bacillota</taxon>
        <taxon>Bacilli</taxon>
        <taxon>Bacillales</taxon>
        <taxon>Bacillaceae</taxon>
        <taxon>Aliibacillus</taxon>
    </lineage>
</organism>
<dbReference type="Pfam" id="PF00698">
    <property type="entry name" value="Acyl_transf_1"/>
    <property type="match status" value="1"/>
</dbReference>
<comment type="similarity">
    <text evidence="4">Belongs to the fabD family.</text>
</comment>
<dbReference type="InterPro" id="IPR016035">
    <property type="entry name" value="Acyl_Trfase/lysoPLipase"/>
</dbReference>
<gene>
    <name evidence="6" type="primary">fabD</name>
    <name evidence="6" type="ORF">ACFPTR_03955</name>
</gene>
<comment type="catalytic activity">
    <reaction evidence="3 4">
        <text>holo-[ACP] + malonyl-CoA = malonyl-[ACP] + CoA</text>
        <dbReference type="Rhea" id="RHEA:41792"/>
        <dbReference type="Rhea" id="RHEA-COMP:9623"/>
        <dbReference type="Rhea" id="RHEA-COMP:9685"/>
        <dbReference type="ChEBI" id="CHEBI:57287"/>
        <dbReference type="ChEBI" id="CHEBI:57384"/>
        <dbReference type="ChEBI" id="CHEBI:64479"/>
        <dbReference type="ChEBI" id="CHEBI:78449"/>
        <dbReference type="EC" id="2.3.1.39"/>
    </reaction>
</comment>
<accession>A0ABW0U5Z2</accession>
<dbReference type="EMBL" id="JBHSPF010000018">
    <property type="protein sequence ID" value="MFC5628046.1"/>
    <property type="molecule type" value="Genomic_DNA"/>
</dbReference>
<evidence type="ECO:0000259" key="5">
    <source>
        <dbReference type="SMART" id="SM00827"/>
    </source>
</evidence>
<dbReference type="InterPro" id="IPR001227">
    <property type="entry name" value="Ac_transferase_dom_sf"/>
</dbReference>
<evidence type="ECO:0000313" key="7">
    <source>
        <dbReference type="Proteomes" id="UP001596143"/>
    </source>
</evidence>
<dbReference type="NCBIfam" id="TIGR00128">
    <property type="entry name" value="fabD"/>
    <property type="match status" value="1"/>
</dbReference>
<proteinExistence type="inferred from homology"/>
<keyword evidence="7" id="KW-1185">Reference proteome</keyword>
<reference evidence="7" key="1">
    <citation type="journal article" date="2019" name="Int. J. Syst. Evol. Microbiol.">
        <title>The Global Catalogue of Microorganisms (GCM) 10K type strain sequencing project: providing services to taxonomists for standard genome sequencing and annotation.</title>
        <authorList>
            <consortium name="The Broad Institute Genomics Platform"/>
            <consortium name="The Broad Institute Genome Sequencing Center for Infectious Disease"/>
            <person name="Wu L."/>
            <person name="Ma J."/>
        </authorList>
    </citation>
    <scope>NUCLEOTIDE SEQUENCE [LARGE SCALE GENOMIC DNA]</scope>
    <source>
        <strain evidence="7">CGMCC 1.15790</strain>
    </source>
</reference>
<dbReference type="GO" id="GO:0004314">
    <property type="term" value="F:[acyl-carrier-protein] S-malonyltransferase activity"/>
    <property type="evidence" value="ECO:0007669"/>
    <property type="project" value="UniProtKB-EC"/>
</dbReference>
<dbReference type="InterPro" id="IPR016036">
    <property type="entry name" value="Malonyl_transacylase_ACP-bd"/>
</dbReference>
<dbReference type="InterPro" id="IPR050858">
    <property type="entry name" value="Mal-CoA-ACP_Trans/PKS_FabD"/>
</dbReference>
<evidence type="ECO:0000256" key="3">
    <source>
        <dbReference type="ARBA" id="ARBA00048462"/>
    </source>
</evidence>
<evidence type="ECO:0000256" key="4">
    <source>
        <dbReference type="PIRNR" id="PIRNR000446"/>
    </source>
</evidence>
<name>A0ABW0U5Z2_9BACI</name>
<evidence type="ECO:0000256" key="2">
    <source>
        <dbReference type="ARBA" id="ARBA00023315"/>
    </source>
</evidence>
<comment type="caution">
    <text evidence="6">The sequence shown here is derived from an EMBL/GenBank/DDBJ whole genome shotgun (WGS) entry which is preliminary data.</text>
</comment>
<dbReference type="InterPro" id="IPR014043">
    <property type="entry name" value="Acyl_transferase_dom"/>
</dbReference>
<dbReference type="InterPro" id="IPR004410">
    <property type="entry name" value="Malonyl_CoA-ACP_transAc_FabD"/>
</dbReference>
<dbReference type="EC" id="2.3.1.39" evidence="4"/>
<dbReference type="Gene3D" id="3.30.70.250">
    <property type="entry name" value="Malonyl-CoA ACP transacylase, ACP-binding"/>
    <property type="match status" value="1"/>
</dbReference>
<protein>
    <recommendedName>
        <fullName evidence="4">Malonyl CoA-acyl carrier protein transacylase</fullName>
        <ecNumber evidence="4">2.3.1.39</ecNumber>
    </recommendedName>
</protein>
<dbReference type="PANTHER" id="PTHR42681">
    <property type="entry name" value="MALONYL-COA-ACYL CARRIER PROTEIN TRANSACYLASE, MITOCHONDRIAL"/>
    <property type="match status" value="1"/>
</dbReference>
<dbReference type="SUPFAM" id="SSF52151">
    <property type="entry name" value="FabD/lysophospholipase-like"/>
    <property type="match status" value="1"/>
</dbReference>
<evidence type="ECO:0000313" key="6">
    <source>
        <dbReference type="EMBL" id="MFC5628046.1"/>
    </source>
</evidence>